<dbReference type="GO" id="GO:0034663">
    <property type="term" value="C:endoplasmic reticulum chaperone complex"/>
    <property type="evidence" value="ECO:0007669"/>
    <property type="project" value="TreeGrafter"/>
</dbReference>
<dbReference type="Gene3D" id="3.90.640.10">
    <property type="entry name" value="Actin, Chain A, domain 4"/>
    <property type="match status" value="1"/>
</dbReference>
<dbReference type="Pfam" id="PF00012">
    <property type="entry name" value="HSP70"/>
    <property type="match status" value="1"/>
</dbReference>
<protein>
    <submittedName>
        <fullName evidence="5">DnaK family superfamily protein</fullName>
    </submittedName>
</protein>
<reference evidence="5 6" key="1">
    <citation type="journal article" date="2013" name="Genome Biol.">
        <title>Genome of Acanthamoeba castellanii highlights extensive lateral gene transfer and early evolution of tyrosine kinase signaling.</title>
        <authorList>
            <person name="Clarke M."/>
            <person name="Lohan A.J."/>
            <person name="Liu B."/>
            <person name="Lagkouvardos I."/>
            <person name="Roy S."/>
            <person name="Zafar N."/>
            <person name="Bertelli C."/>
            <person name="Schilde C."/>
            <person name="Kianianmomeni A."/>
            <person name="Burglin T.R."/>
            <person name="Frech C."/>
            <person name="Turcotte B."/>
            <person name="Kopec K.O."/>
            <person name="Synnott J.M."/>
            <person name="Choo C."/>
            <person name="Paponov I."/>
            <person name="Finkler A."/>
            <person name="Soon Heng Tan C."/>
            <person name="Hutchins A.P."/>
            <person name="Weinmeier T."/>
            <person name="Rattei T."/>
            <person name="Chu J.S."/>
            <person name="Gimenez G."/>
            <person name="Irimia M."/>
            <person name="Rigden D.J."/>
            <person name="Fitzpatrick D.A."/>
            <person name="Lorenzo-Morales J."/>
            <person name="Bateman A."/>
            <person name="Chiu C.H."/>
            <person name="Tang P."/>
            <person name="Hegemann P."/>
            <person name="Fromm H."/>
            <person name="Raoult D."/>
            <person name="Greub G."/>
            <person name="Miranda-Saavedra D."/>
            <person name="Chen N."/>
            <person name="Nash P."/>
            <person name="Ginger M.L."/>
            <person name="Horn M."/>
            <person name="Schaap P."/>
            <person name="Caler L."/>
            <person name="Loftus B."/>
        </authorList>
    </citation>
    <scope>NUCLEOTIDE SEQUENCE [LARGE SCALE GENOMIC DNA]</scope>
    <source>
        <strain evidence="5 6">Neff</strain>
    </source>
</reference>
<dbReference type="RefSeq" id="XP_004341526.1">
    <property type="nucleotide sequence ID" value="XM_004341478.1"/>
</dbReference>
<dbReference type="Proteomes" id="UP000011083">
    <property type="component" value="Unassembled WGS sequence"/>
</dbReference>
<dbReference type="PANTHER" id="PTHR45639">
    <property type="entry name" value="HSC70CB, ISOFORM G-RELATED"/>
    <property type="match status" value="1"/>
</dbReference>
<dbReference type="SUPFAM" id="SSF100934">
    <property type="entry name" value="Heat shock protein 70kD (HSP70), C-terminal subdomain"/>
    <property type="match status" value="1"/>
</dbReference>
<dbReference type="PANTHER" id="PTHR45639:SF3">
    <property type="entry name" value="HYPOXIA UP-REGULATED PROTEIN 1"/>
    <property type="match status" value="1"/>
</dbReference>
<accession>L8H2I0</accession>
<keyword evidence="1" id="KW-0547">Nucleotide-binding</keyword>
<dbReference type="GO" id="GO:0140662">
    <property type="term" value="F:ATP-dependent protein folding chaperone"/>
    <property type="evidence" value="ECO:0007669"/>
    <property type="project" value="InterPro"/>
</dbReference>
<feature type="region of interest" description="Disordered" evidence="4">
    <location>
        <begin position="516"/>
        <end position="535"/>
    </location>
</feature>
<dbReference type="GO" id="GO:0030968">
    <property type="term" value="P:endoplasmic reticulum unfolded protein response"/>
    <property type="evidence" value="ECO:0007669"/>
    <property type="project" value="TreeGrafter"/>
</dbReference>
<dbReference type="InterPro" id="IPR013126">
    <property type="entry name" value="Hsp_70_fam"/>
</dbReference>
<evidence type="ECO:0000256" key="4">
    <source>
        <dbReference type="SAM" id="MobiDB-lite"/>
    </source>
</evidence>
<dbReference type="Gene3D" id="3.30.420.40">
    <property type="match status" value="2"/>
</dbReference>
<dbReference type="GO" id="GO:0005524">
    <property type="term" value="F:ATP binding"/>
    <property type="evidence" value="ECO:0007669"/>
    <property type="project" value="UniProtKB-KW"/>
</dbReference>
<evidence type="ECO:0000256" key="3">
    <source>
        <dbReference type="ARBA" id="ARBA00023186"/>
    </source>
</evidence>
<gene>
    <name evidence="5" type="ORF">ACA1_266970</name>
</gene>
<dbReference type="Gene3D" id="1.20.1270.10">
    <property type="match status" value="1"/>
</dbReference>
<dbReference type="OrthoDB" id="10262720at2759"/>
<keyword evidence="3" id="KW-0143">Chaperone</keyword>
<dbReference type="KEGG" id="acan:ACA1_266970"/>
<evidence type="ECO:0000256" key="2">
    <source>
        <dbReference type="ARBA" id="ARBA00022840"/>
    </source>
</evidence>
<dbReference type="InterPro" id="IPR029048">
    <property type="entry name" value="HSP70_C_sf"/>
</dbReference>
<organism evidence="5 6">
    <name type="scientific">Acanthamoeba castellanii (strain ATCC 30010 / Neff)</name>
    <dbReference type="NCBI Taxonomy" id="1257118"/>
    <lineage>
        <taxon>Eukaryota</taxon>
        <taxon>Amoebozoa</taxon>
        <taxon>Discosea</taxon>
        <taxon>Longamoebia</taxon>
        <taxon>Centramoebida</taxon>
        <taxon>Acanthamoebidae</taxon>
        <taxon>Acanthamoeba</taxon>
    </lineage>
</organism>
<sequence length="535" mass="58166">MRNPSKINVLSTVTKGLAIDWGTEWVKMVLVAPTVQGSLRPAVEVVVDEQSERRTPALVAFDPPPAATGRLLVGNAAGRVAGRRPDAVLPALKRLLGGSLDPSAAATSARSYARDFAHHFTPPRALSTDESRRGAAVVEEPLAGRRVRVEEAVARLFEHCRDLAGGPDEVAEVVVTVPPYYTFAQRRLLAQTLRLAGLEPLVLVNDLTAAAIDYASTRQFPSRERTVFFDVGAHAASASVVEFRTVDGQTHIKVLGTDSELDVGGFAWDGRLAGHLAQVFGRDPSSLPPRALSKLLKEAQLAKEELSNAPTAEVDIENLYEGRDLVTVVTHEQLEGLIADLLPRAAAVIGRALAQAGVALSDVSAIELFGGAARGDEAAVLGAATQLILTKDWGRLISPSFPRLVVNDLPPPSGAGGVEVGELDGEALEEVQRGLEEFATREREYQETANWRNTLEASILERKSQLEESEDLQPEEVREEIVELLRSAEEWLEDLPENARAEEVRQKFTELQERLAELTAQTTTNQDQRPRRDEL</sequence>
<dbReference type="VEuPathDB" id="AmoebaDB:ACA1_266970"/>
<dbReference type="Gene3D" id="3.30.30.30">
    <property type="match status" value="1"/>
</dbReference>
<keyword evidence="2" id="KW-0067">ATP-binding</keyword>
<keyword evidence="6" id="KW-1185">Reference proteome</keyword>
<dbReference type="EMBL" id="KB007933">
    <property type="protein sequence ID" value="ELR19440.1"/>
    <property type="molecule type" value="Genomic_DNA"/>
</dbReference>
<dbReference type="GeneID" id="14920220"/>
<dbReference type="InterPro" id="IPR043129">
    <property type="entry name" value="ATPase_NBD"/>
</dbReference>
<name>L8H2I0_ACACF</name>
<dbReference type="AlphaFoldDB" id="L8H2I0"/>
<evidence type="ECO:0000313" key="6">
    <source>
        <dbReference type="Proteomes" id="UP000011083"/>
    </source>
</evidence>
<dbReference type="STRING" id="1257118.L8H2I0"/>
<evidence type="ECO:0000256" key="1">
    <source>
        <dbReference type="ARBA" id="ARBA00022741"/>
    </source>
</evidence>
<evidence type="ECO:0000313" key="5">
    <source>
        <dbReference type="EMBL" id="ELR19440.1"/>
    </source>
</evidence>
<dbReference type="SUPFAM" id="SSF53067">
    <property type="entry name" value="Actin-like ATPase domain"/>
    <property type="match status" value="2"/>
</dbReference>
<proteinExistence type="predicted"/>